<comment type="subcellular location">
    <subcellularLocation>
        <location evidence="1 6">Cell membrane</location>
        <topology evidence="1 6">Multi-pass membrane protein</topology>
    </subcellularLocation>
</comment>
<keyword evidence="4 6" id="KW-1133">Transmembrane helix</keyword>
<feature type="transmembrane region" description="Helical" evidence="6">
    <location>
        <begin position="606"/>
        <end position="626"/>
    </location>
</feature>
<keyword evidence="6" id="KW-0813">Transport</keyword>
<evidence type="ECO:0000313" key="8">
    <source>
        <dbReference type="EMBL" id="AQS56524.1"/>
    </source>
</evidence>
<dbReference type="Proteomes" id="UP000188603">
    <property type="component" value="Chromosome"/>
</dbReference>
<dbReference type="EMBL" id="CP019699">
    <property type="protein sequence ID" value="AQS56524.1"/>
    <property type="molecule type" value="Genomic_DNA"/>
</dbReference>
<gene>
    <name evidence="8" type="ORF">B0W44_12885</name>
</gene>
<keyword evidence="2 6" id="KW-1003">Cell membrane</keyword>
<feature type="transmembrane region" description="Helical" evidence="6">
    <location>
        <begin position="150"/>
        <end position="175"/>
    </location>
</feature>
<evidence type="ECO:0000256" key="6">
    <source>
        <dbReference type="PIRNR" id="PIRNR018968"/>
    </source>
</evidence>
<dbReference type="AlphaFoldDB" id="A0A1U9K918"/>
<dbReference type="RefSeq" id="WP_077720384.1">
    <property type="nucleotide sequence ID" value="NZ_CP019699.1"/>
</dbReference>
<feature type="transmembrane region" description="Helical" evidence="6">
    <location>
        <begin position="20"/>
        <end position="44"/>
    </location>
</feature>
<evidence type="ECO:0000313" key="9">
    <source>
        <dbReference type="Proteomes" id="UP000188603"/>
    </source>
</evidence>
<dbReference type="InterPro" id="IPR027022">
    <property type="entry name" value="ABC_permease_BceB-typ"/>
</dbReference>
<keyword evidence="9" id="KW-1185">Reference proteome</keyword>
<feature type="domain" description="ABC3 transporter permease C-terminal" evidence="7">
    <location>
        <begin position="526"/>
        <end position="626"/>
    </location>
</feature>
<keyword evidence="3 6" id="KW-0812">Transmembrane</keyword>
<organism evidence="8 9">
    <name type="scientific">Novibacillus thermophilus</name>
    <dbReference type="NCBI Taxonomy" id="1471761"/>
    <lineage>
        <taxon>Bacteria</taxon>
        <taxon>Bacillati</taxon>
        <taxon>Bacillota</taxon>
        <taxon>Bacilli</taxon>
        <taxon>Bacillales</taxon>
        <taxon>Thermoactinomycetaceae</taxon>
        <taxon>Novibacillus</taxon>
    </lineage>
</organism>
<dbReference type="GO" id="GO:0055085">
    <property type="term" value="P:transmembrane transport"/>
    <property type="evidence" value="ECO:0007669"/>
    <property type="project" value="UniProtKB-UniRule"/>
</dbReference>
<dbReference type="GO" id="GO:0005886">
    <property type="term" value="C:plasma membrane"/>
    <property type="evidence" value="ECO:0007669"/>
    <property type="project" value="UniProtKB-SubCell"/>
</dbReference>
<evidence type="ECO:0000259" key="7">
    <source>
        <dbReference type="Pfam" id="PF02687"/>
    </source>
</evidence>
<protein>
    <recommendedName>
        <fullName evidence="7">ABC3 transporter permease C-terminal domain-containing protein</fullName>
    </recommendedName>
</protein>
<evidence type="ECO:0000256" key="5">
    <source>
        <dbReference type="ARBA" id="ARBA00023136"/>
    </source>
</evidence>
<dbReference type="InterPro" id="IPR003838">
    <property type="entry name" value="ABC3_permease_C"/>
</dbReference>
<feature type="transmembrane region" description="Helical" evidence="6">
    <location>
        <begin position="56"/>
        <end position="75"/>
    </location>
</feature>
<feature type="transmembrane region" description="Helical" evidence="6">
    <location>
        <begin position="281"/>
        <end position="303"/>
    </location>
</feature>
<feature type="transmembrane region" description="Helical" evidence="6">
    <location>
        <begin position="516"/>
        <end position="541"/>
    </location>
</feature>
<evidence type="ECO:0000256" key="3">
    <source>
        <dbReference type="ARBA" id="ARBA00022692"/>
    </source>
</evidence>
<feature type="transmembrane region" description="Helical" evidence="6">
    <location>
        <begin position="221"/>
        <end position="249"/>
    </location>
</feature>
<dbReference type="PANTHER" id="PTHR46795">
    <property type="entry name" value="ABC TRANSPORTER PERMEASE-RELATED-RELATED"/>
    <property type="match status" value="1"/>
</dbReference>
<feature type="domain" description="ABC3 transporter permease C-terminal" evidence="7">
    <location>
        <begin position="63"/>
        <end position="179"/>
    </location>
</feature>
<feature type="transmembrane region" description="Helical" evidence="6">
    <location>
        <begin position="113"/>
        <end position="138"/>
    </location>
</feature>
<dbReference type="OrthoDB" id="1937696at2"/>
<reference evidence="8 9" key="1">
    <citation type="journal article" date="2015" name="Int. J. Syst. Evol. Microbiol.">
        <title>Novibacillus thermophilus gen. nov., sp. nov., a Gram-staining-negative and moderately thermophilic member of the family Thermoactinomycetaceae.</title>
        <authorList>
            <person name="Yang G."/>
            <person name="Chen J."/>
            <person name="Zhou S."/>
        </authorList>
    </citation>
    <scope>NUCLEOTIDE SEQUENCE [LARGE SCALE GENOMIC DNA]</scope>
    <source>
        <strain evidence="8 9">SG-1</strain>
    </source>
</reference>
<evidence type="ECO:0000256" key="2">
    <source>
        <dbReference type="ARBA" id="ARBA00022475"/>
    </source>
</evidence>
<evidence type="ECO:0000256" key="4">
    <source>
        <dbReference type="ARBA" id="ARBA00022989"/>
    </source>
</evidence>
<proteinExistence type="inferred from homology"/>
<comment type="similarity">
    <text evidence="6">Belongs to the ABC-4 integral membrane protein family.</text>
</comment>
<accession>A0A1U9K918</accession>
<name>A0A1U9K918_9BACL</name>
<dbReference type="KEGG" id="ntr:B0W44_12885"/>
<feature type="transmembrane region" description="Helical" evidence="6">
    <location>
        <begin position="575"/>
        <end position="594"/>
    </location>
</feature>
<feature type="transmembrane region" description="Helical" evidence="6">
    <location>
        <begin position="196"/>
        <end position="215"/>
    </location>
</feature>
<dbReference type="PIRSF" id="PIRSF018968">
    <property type="entry name" value="ABC_permease_BceB"/>
    <property type="match status" value="1"/>
</dbReference>
<dbReference type="InterPro" id="IPR052536">
    <property type="entry name" value="ABC-4_Integral_Memb_Prot"/>
</dbReference>
<dbReference type="Pfam" id="PF02687">
    <property type="entry name" value="FtsX"/>
    <property type="match status" value="2"/>
</dbReference>
<sequence length="643" mass="72132">MTLRQFAFKNIRGKWHQYTAYFVSSAFTVMIFFMYAAFIFHPYVIDGDVHRGVRSLMIACEWIIVVFALFFIHYSHSTFLKSRTQEFGLFMLMGMTRAQLIRTLFFENTIISILSILSGTVLGVLFSRLFFVLISALLDLEDPIPFHVAPAALGVTCLSFFLIGVLMSALSLWRVGRSQIIDLMKEKRQPKSLPVFSKWLVVVSVFCLVSGYALAWFSGTAILITMFPILFLVIAGTYLLFTQSSVAFLRSIRRNRRILYKHTHLITVSQLVYKLKDNARVMFVVAVLSAVVLTASGTLYTFYDGMTSQIVKMTPHAISLTAQGGERDDGVHPDTVESILAEHGLTVSHQYRVVGIAGEIAQKGDRVPVGDAPLIISNKTYNDLAQQVQVDSLKVERESTVIVNPFARMGDATVDLSDIRVKAGDEEVTLSPQALRTEAVLNQGAHTDAILVVNDALFEQLAEHTSAEDLIVSYGYELENWAHSLKAVEEVEALLPEERQQHLTSRVQPFVEVKQIFGLTMFIGLFVSVLFFIAAGSMLYFKLFTEFQEDRQQFTALKRIGITDGEIKKIVTTQIGMIFFLPFGVGVVHAAFALKTLGDVLMVPVWQYAAIITGIYFVLQLAYFLLSRYAYVKRMAHPTSLPS</sequence>
<evidence type="ECO:0000256" key="1">
    <source>
        <dbReference type="ARBA" id="ARBA00004651"/>
    </source>
</evidence>
<keyword evidence="5 6" id="KW-0472">Membrane</keyword>
<dbReference type="PANTHER" id="PTHR46795:SF1">
    <property type="entry name" value="ABC TRANSPORTER PERMEASE PROTEIN"/>
    <property type="match status" value="1"/>
</dbReference>
<dbReference type="STRING" id="1471761.B0W44_12885"/>